<dbReference type="Pfam" id="PF13456">
    <property type="entry name" value="RVT_3"/>
    <property type="match status" value="1"/>
</dbReference>
<feature type="domain" description="RNase H type-1" evidence="1">
    <location>
        <begin position="8"/>
        <end position="127"/>
    </location>
</feature>
<organism evidence="2 3">
    <name type="scientific">Cephalotus follicularis</name>
    <name type="common">Albany pitcher plant</name>
    <dbReference type="NCBI Taxonomy" id="3775"/>
    <lineage>
        <taxon>Eukaryota</taxon>
        <taxon>Viridiplantae</taxon>
        <taxon>Streptophyta</taxon>
        <taxon>Embryophyta</taxon>
        <taxon>Tracheophyta</taxon>
        <taxon>Spermatophyta</taxon>
        <taxon>Magnoliopsida</taxon>
        <taxon>eudicotyledons</taxon>
        <taxon>Gunneridae</taxon>
        <taxon>Pentapetalae</taxon>
        <taxon>rosids</taxon>
        <taxon>fabids</taxon>
        <taxon>Oxalidales</taxon>
        <taxon>Cephalotaceae</taxon>
        <taxon>Cephalotus</taxon>
    </lineage>
</organism>
<dbReference type="CDD" id="cd06222">
    <property type="entry name" value="RNase_H_like"/>
    <property type="match status" value="1"/>
</dbReference>
<dbReference type="Proteomes" id="UP000187406">
    <property type="component" value="Unassembled WGS sequence"/>
</dbReference>
<gene>
    <name evidence="2" type="ORF">CFOL_v3_03262</name>
</gene>
<dbReference type="InterPro" id="IPR044730">
    <property type="entry name" value="RNase_H-like_dom_plant"/>
</dbReference>
<protein>
    <submittedName>
        <fullName evidence="2">RNase_H domain-containing protein</fullName>
    </submittedName>
</protein>
<dbReference type="InterPro" id="IPR053151">
    <property type="entry name" value="RNase_H-like"/>
</dbReference>
<keyword evidence="3" id="KW-1185">Reference proteome</keyword>
<dbReference type="InParanoid" id="A0A1Q3AVH5"/>
<dbReference type="GO" id="GO:0004523">
    <property type="term" value="F:RNA-DNA hybrid ribonuclease activity"/>
    <property type="evidence" value="ECO:0007669"/>
    <property type="project" value="InterPro"/>
</dbReference>
<dbReference type="AlphaFoldDB" id="A0A1Q3AVH5"/>
<dbReference type="SUPFAM" id="SSF53098">
    <property type="entry name" value="Ribonuclease H-like"/>
    <property type="match status" value="1"/>
</dbReference>
<evidence type="ECO:0000313" key="2">
    <source>
        <dbReference type="EMBL" id="GAV59731.1"/>
    </source>
</evidence>
<dbReference type="EMBL" id="BDDD01000122">
    <property type="protein sequence ID" value="GAV59731.1"/>
    <property type="molecule type" value="Genomic_DNA"/>
</dbReference>
<name>A0A1Q3AVH5_CEPFO</name>
<dbReference type="GO" id="GO:0003676">
    <property type="term" value="F:nucleic acid binding"/>
    <property type="evidence" value="ECO:0007669"/>
    <property type="project" value="InterPro"/>
</dbReference>
<accession>A0A1Q3AVH5</accession>
<dbReference type="PANTHER" id="PTHR47723:SF19">
    <property type="entry name" value="POLYNUCLEOTIDYL TRANSFERASE, RIBONUCLEASE H-LIKE SUPERFAMILY PROTEIN"/>
    <property type="match status" value="1"/>
</dbReference>
<dbReference type="PANTHER" id="PTHR47723">
    <property type="entry name" value="OS05G0353850 PROTEIN"/>
    <property type="match status" value="1"/>
</dbReference>
<dbReference type="PROSITE" id="PS50879">
    <property type="entry name" value="RNASE_H_1"/>
    <property type="match status" value="1"/>
</dbReference>
<dbReference type="OrthoDB" id="1752183at2759"/>
<dbReference type="InterPro" id="IPR036397">
    <property type="entry name" value="RNaseH_sf"/>
</dbReference>
<proteinExistence type="predicted"/>
<dbReference type="InterPro" id="IPR012337">
    <property type="entry name" value="RNaseH-like_sf"/>
</dbReference>
<evidence type="ECO:0000259" key="1">
    <source>
        <dbReference type="PROSITE" id="PS50879"/>
    </source>
</evidence>
<reference evidence="3" key="1">
    <citation type="submission" date="2016-04" db="EMBL/GenBank/DDBJ databases">
        <title>Cephalotus genome sequencing.</title>
        <authorList>
            <person name="Fukushima K."/>
            <person name="Hasebe M."/>
            <person name="Fang X."/>
        </authorList>
    </citation>
    <scope>NUCLEOTIDE SEQUENCE [LARGE SCALE GENOMIC DNA]</scope>
    <source>
        <strain evidence="3">cv. St1</strain>
    </source>
</reference>
<dbReference type="InterPro" id="IPR002156">
    <property type="entry name" value="RNaseH_domain"/>
</dbReference>
<dbReference type="Gene3D" id="3.30.420.10">
    <property type="entry name" value="Ribonuclease H-like superfamily/Ribonuclease H"/>
    <property type="match status" value="1"/>
</dbReference>
<comment type="caution">
    <text evidence="2">The sequence shown here is derived from an EMBL/GenBank/DDBJ whole genome shotgun (WGS) entry which is preliminary data.</text>
</comment>
<evidence type="ECO:0000313" key="3">
    <source>
        <dbReference type="Proteomes" id="UP000187406"/>
    </source>
</evidence>
<sequence length="127" mass="14219">MVSWLRPPISFYKLNTDGFSRGNPGPSGAGGVIRDEVGNWVRGFSSFIGRCTSIQTELWGLREGLKLAWKIMHIEKLNVETDSQLSMRILHFILLATSLRIVDIFSINYGTVPLNISIVRATNVQII</sequence>